<dbReference type="Proteomes" id="UP000525389">
    <property type="component" value="Unassembled WGS sequence"/>
</dbReference>
<dbReference type="InterPro" id="IPR052159">
    <property type="entry name" value="Competence_DNA_uptake"/>
</dbReference>
<comment type="caution">
    <text evidence="1">The sequence shown here is derived from an EMBL/GenBank/DDBJ whole genome shotgun (WGS) entry which is preliminary data.</text>
</comment>
<dbReference type="RefSeq" id="WP_343057825.1">
    <property type="nucleotide sequence ID" value="NZ_JACHFN010000011.1"/>
</dbReference>
<keyword evidence="2" id="KW-1185">Reference proteome</keyword>
<reference evidence="1 2" key="1">
    <citation type="submission" date="2020-08" db="EMBL/GenBank/DDBJ databases">
        <title>Genomic Encyclopedia of Type Strains, Phase IV (KMG-IV): sequencing the most valuable type-strain genomes for metagenomic binning, comparative biology and taxonomic classification.</title>
        <authorList>
            <person name="Goeker M."/>
        </authorList>
    </citation>
    <scope>NUCLEOTIDE SEQUENCE [LARGE SCALE GENOMIC DNA]</scope>
    <source>
        <strain evidence="1 2">DSM 101791</strain>
    </source>
</reference>
<gene>
    <name evidence="1" type="ORF">HNQ09_002846</name>
</gene>
<dbReference type="PANTHER" id="PTHR30619">
    <property type="entry name" value="DNA INTERNALIZATION/COMPETENCE PROTEIN COMEC/REC2"/>
    <property type="match status" value="1"/>
</dbReference>
<dbReference type="GO" id="GO:0016787">
    <property type="term" value="F:hydrolase activity"/>
    <property type="evidence" value="ECO:0007669"/>
    <property type="project" value="UniProtKB-KW"/>
</dbReference>
<sequence length="176" mass="18831">MSEGLSSVLRSVPVGELWIGQRKADDPELTELLGVAAERGVPVREVRRGDRVSVNGVTLTVLWPPGEVWSEEDNDNSVALTVESRGFRAALLGDLAADTEARVGVGDLDLLKAAHHGSRYSTGAAILREGTPADVLISVGRNTYGHPHPDVLERVGGVGAKVWRTDQVGTVRWPLP</sequence>
<dbReference type="PANTHER" id="PTHR30619:SF1">
    <property type="entry name" value="RECOMBINATION PROTEIN 2"/>
    <property type="match status" value="1"/>
</dbReference>
<dbReference type="SUPFAM" id="SSF56281">
    <property type="entry name" value="Metallo-hydrolase/oxidoreductase"/>
    <property type="match status" value="1"/>
</dbReference>
<name>A0A7W8GGT8_9DEIO</name>
<proteinExistence type="predicted"/>
<evidence type="ECO:0000313" key="1">
    <source>
        <dbReference type="EMBL" id="MBB5235392.1"/>
    </source>
</evidence>
<keyword evidence="1" id="KW-0378">Hydrolase</keyword>
<protein>
    <submittedName>
        <fullName evidence="1">Beta-lactamase superfamily II metal-dependent hydrolase</fullName>
    </submittedName>
</protein>
<dbReference type="Gene3D" id="3.60.15.10">
    <property type="entry name" value="Ribonuclease Z/Hydroxyacylglutathione hydrolase-like"/>
    <property type="match status" value="1"/>
</dbReference>
<organism evidence="1 2">
    <name type="scientific">Deinococcus budaensis</name>
    <dbReference type="NCBI Taxonomy" id="1665626"/>
    <lineage>
        <taxon>Bacteria</taxon>
        <taxon>Thermotogati</taxon>
        <taxon>Deinococcota</taxon>
        <taxon>Deinococci</taxon>
        <taxon>Deinococcales</taxon>
        <taxon>Deinococcaceae</taxon>
        <taxon>Deinococcus</taxon>
    </lineage>
</organism>
<dbReference type="AlphaFoldDB" id="A0A7W8GGT8"/>
<dbReference type="EMBL" id="JACHFN010000011">
    <property type="protein sequence ID" value="MBB5235392.1"/>
    <property type="molecule type" value="Genomic_DNA"/>
</dbReference>
<accession>A0A7W8GGT8</accession>
<evidence type="ECO:0000313" key="2">
    <source>
        <dbReference type="Proteomes" id="UP000525389"/>
    </source>
</evidence>
<dbReference type="InterPro" id="IPR036866">
    <property type="entry name" value="RibonucZ/Hydroxyglut_hydro"/>
</dbReference>